<organism evidence="1 2">
    <name type="scientific">Nonomuraea typhae</name>
    <dbReference type="NCBI Taxonomy" id="2603600"/>
    <lineage>
        <taxon>Bacteria</taxon>
        <taxon>Bacillati</taxon>
        <taxon>Actinomycetota</taxon>
        <taxon>Actinomycetes</taxon>
        <taxon>Streptosporangiales</taxon>
        <taxon>Streptosporangiaceae</taxon>
        <taxon>Nonomuraea</taxon>
    </lineage>
</organism>
<protein>
    <submittedName>
        <fullName evidence="1">Thiomuracin/GE37468 family thiazolyl RiPP peptide</fullName>
    </submittedName>
</protein>
<name>A0ABW7YTE8_9ACTN</name>
<dbReference type="NCBIfam" id="NF033399">
    <property type="entry name" value="thiazolyl_GetA"/>
    <property type="match status" value="1"/>
</dbReference>
<evidence type="ECO:0000313" key="1">
    <source>
        <dbReference type="EMBL" id="MFI6498962.1"/>
    </source>
</evidence>
<dbReference type="Proteomes" id="UP001612741">
    <property type="component" value="Unassembled WGS sequence"/>
</dbReference>
<accession>A0ABW7YTE8</accession>
<sequence>MRSLSLDDLTVEGVEFAETPGGVSLETLTTGHGMTEIGASCAICGSSSCSSCS</sequence>
<dbReference type="RefSeq" id="WP_397082195.1">
    <property type="nucleotide sequence ID" value="NZ_JBITGY010000004.1"/>
</dbReference>
<evidence type="ECO:0000313" key="2">
    <source>
        <dbReference type="Proteomes" id="UP001612741"/>
    </source>
</evidence>
<dbReference type="EMBL" id="JBITGY010000004">
    <property type="protein sequence ID" value="MFI6498962.1"/>
    <property type="molecule type" value="Genomic_DNA"/>
</dbReference>
<gene>
    <name evidence="1" type="ORF">ACIBG2_16360</name>
</gene>
<reference evidence="1 2" key="1">
    <citation type="submission" date="2024-10" db="EMBL/GenBank/DDBJ databases">
        <title>The Natural Products Discovery Center: Release of the First 8490 Sequenced Strains for Exploring Actinobacteria Biosynthetic Diversity.</title>
        <authorList>
            <person name="Kalkreuter E."/>
            <person name="Kautsar S.A."/>
            <person name="Yang D."/>
            <person name="Bader C.D."/>
            <person name="Teijaro C.N."/>
            <person name="Fluegel L."/>
            <person name="Davis C.M."/>
            <person name="Simpson J.R."/>
            <person name="Lauterbach L."/>
            <person name="Steele A.D."/>
            <person name="Gui C."/>
            <person name="Meng S."/>
            <person name="Li G."/>
            <person name="Viehrig K."/>
            <person name="Ye F."/>
            <person name="Su P."/>
            <person name="Kiefer A.F."/>
            <person name="Nichols A."/>
            <person name="Cepeda A.J."/>
            <person name="Yan W."/>
            <person name="Fan B."/>
            <person name="Jiang Y."/>
            <person name="Adhikari A."/>
            <person name="Zheng C.-J."/>
            <person name="Schuster L."/>
            <person name="Cowan T.M."/>
            <person name="Smanski M.J."/>
            <person name="Chevrette M.G."/>
            <person name="De Carvalho L.P.S."/>
            <person name="Shen B."/>
        </authorList>
    </citation>
    <scope>NUCLEOTIDE SEQUENCE [LARGE SCALE GENOMIC DNA]</scope>
    <source>
        <strain evidence="1 2">NPDC050545</strain>
    </source>
</reference>
<proteinExistence type="predicted"/>
<keyword evidence="2" id="KW-1185">Reference proteome</keyword>
<comment type="caution">
    <text evidence="1">The sequence shown here is derived from an EMBL/GenBank/DDBJ whole genome shotgun (WGS) entry which is preliminary data.</text>
</comment>